<dbReference type="EMBL" id="JANPWB010000013">
    <property type="protein sequence ID" value="KAJ1105263.1"/>
    <property type="molecule type" value="Genomic_DNA"/>
</dbReference>
<comment type="caution">
    <text evidence="1">The sequence shown here is derived from an EMBL/GenBank/DDBJ whole genome shotgun (WGS) entry which is preliminary data.</text>
</comment>
<accession>A0AAV7MNS4</accession>
<dbReference type="AlphaFoldDB" id="A0AAV7MNS4"/>
<gene>
    <name evidence="1" type="ORF">NDU88_002671</name>
</gene>
<reference evidence="1" key="1">
    <citation type="journal article" date="2022" name="bioRxiv">
        <title>Sequencing and chromosome-scale assembly of the giantPleurodeles waltlgenome.</title>
        <authorList>
            <person name="Brown T."/>
            <person name="Elewa A."/>
            <person name="Iarovenko S."/>
            <person name="Subramanian E."/>
            <person name="Araus A.J."/>
            <person name="Petzold A."/>
            <person name="Susuki M."/>
            <person name="Suzuki K.-i.T."/>
            <person name="Hayashi T."/>
            <person name="Toyoda A."/>
            <person name="Oliveira C."/>
            <person name="Osipova E."/>
            <person name="Leigh N.D."/>
            <person name="Simon A."/>
            <person name="Yun M.H."/>
        </authorList>
    </citation>
    <scope>NUCLEOTIDE SEQUENCE</scope>
    <source>
        <strain evidence="1">20211129_DDA</strain>
        <tissue evidence="1">Liver</tissue>
    </source>
</reference>
<organism evidence="1 2">
    <name type="scientific">Pleurodeles waltl</name>
    <name type="common">Iberian ribbed newt</name>
    <dbReference type="NCBI Taxonomy" id="8319"/>
    <lineage>
        <taxon>Eukaryota</taxon>
        <taxon>Metazoa</taxon>
        <taxon>Chordata</taxon>
        <taxon>Craniata</taxon>
        <taxon>Vertebrata</taxon>
        <taxon>Euteleostomi</taxon>
        <taxon>Amphibia</taxon>
        <taxon>Batrachia</taxon>
        <taxon>Caudata</taxon>
        <taxon>Salamandroidea</taxon>
        <taxon>Salamandridae</taxon>
        <taxon>Pleurodelinae</taxon>
        <taxon>Pleurodeles</taxon>
    </lineage>
</organism>
<evidence type="ECO:0000313" key="1">
    <source>
        <dbReference type="EMBL" id="KAJ1105263.1"/>
    </source>
</evidence>
<dbReference type="Proteomes" id="UP001066276">
    <property type="component" value="Chromosome 9"/>
</dbReference>
<proteinExistence type="predicted"/>
<name>A0AAV7MNS4_PLEWA</name>
<sequence length="90" mass="9474">MCPRRCSTSDARRKAKARSLIQSFAGDEASFPAEAGCALGRGLDCRSLYRSQGAGPESHNSNACSPGGFPGRVGVAVLFWEEELKVPVSG</sequence>
<keyword evidence="2" id="KW-1185">Reference proteome</keyword>
<protein>
    <submittedName>
        <fullName evidence="1">Uncharacterized protein</fullName>
    </submittedName>
</protein>
<evidence type="ECO:0000313" key="2">
    <source>
        <dbReference type="Proteomes" id="UP001066276"/>
    </source>
</evidence>